<organism evidence="1 2">
    <name type="scientific">Rattus norvegicus</name>
    <name type="common">Rat</name>
    <dbReference type="NCBI Taxonomy" id="10116"/>
    <lineage>
        <taxon>Eukaryota</taxon>
        <taxon>Metazoa</taxon>
        <taxon>Chordata</taxon>
        <taxon>Craniata</taxon>
        <taxon>Vertebrata</taxon>
        <taxon>Euteleostomi</taxon>
        <taxon>Mammalia</taxon>
        <taxon>Eutheria</taxon>
        <taxon>Euarchontoglires</taxon>
        <taxon>Glires</taxon>
        <taxon>Rodentia</taxon>
        <taxon>Myomorpha</taxon>
        <taxon>Muroidea</taxon>
        <taxon>Muridae</taxon>
        <taxon>Murinae</taxon>
        <taxon>Rattus</taxon>
    </lineage>
</organism>
<dbReference type="Proteomes" id="UP000234681">
    <property type="component" value="Chromosome 1"/>
</dbReference>
<reference evidence="2" key="1">
    <citation type="submission" date="2005-09" db="EMBL/GenBank/DDBJ databases">
        <authorList>
            <person name="Mural R.J."/>
            <person name="Li P.W."/>
            <person name="Adams M.D."/>
            <person name="Amanatides P.G."/>
            <person name="Baden-Tillson H."/>
            <person name="Barnstead M."/>
            <person name="Chin S.H."/>
            <person name="Dew I."/>
            <person name="Evans C.A."/>
            <person name="Ferriera S."/>
            <person name="Flanigan M."/>
            <person name="Fosler C."/>
            <person name="Glodek A."/>
            <person name="Gu Z."/>
            <person name="Holt R.A."/>
            <person name="Jennings D."/>
            <person name="Kraft C.L."/>
            <person name="Lu F."/>
            <person name="Nguyen T."/>
            <person name="Nusskern D.R."/>
            <person name="Pfannkoch C.M."/>
            <person name="Sitter C."/>
            <person name="Sutton G.G."/>
            <person name="Venter J.C."/>
            <person name="Wang Z."/>
            <person name="Woodage T."/>
            <person name="Zheng X.H."/>
            <person name="Zhong F."/>
        </authorList>
    </citation>
    <scope>NUCLEOTIDE SEQUENCE [LARGE SCALE GENOMIC DNA]</scope>
    <source>
        <strain>BN</strain>
        <strain evidence="2">Sprague-Dawley</strain>
    </source>
</reference>
<proteinExistence type="predicted"/>
<dbReference type="AlphaFoldDB" id="A6JPF7"/>
<evidence type="ECO:0000313" key="2">
    <source>
        <dbReference type="Proteomes" id="UP000234681"/>
    </source>
</evidence>
<dbReference type="EMBL" id="CH473994">
    <property type="protein sequence ID" value="EDL93829.1"/>
    <property type="molecule type" value="Genomic_DNA"/>
</dbReference>
<accession>A6JPF7</accession>
<protein>
    <submittedName>
        <fullName evidence="1">Rho GTPase activating protein 18 (Predicted), isoform CRA_b</fullName>
    </submittedName>
</protein>
<sequence length="60" mass="6851">MLARIPHLLNGFSCKLFDDAPNRFVLSLIVGLPRHSRKEKFSCMRLEEILGNVALMTIHT</sequence>
<gene>
    <name evidence="1" type="primary">Arhgap18_predicted</name>
    <name evidence="1" type="ORF">rCG_57383</name>
</gene>
<evidence type="ECO:0000313" key="1">
    <source>
        <dbReference type="EMBL" id="EDL93829.1"/>
    </source>
</evidence>
<name>A6JPF7_RAT</name>